<dbReference type="EMBL" id="QEKY01000005">
    <property type="protein sequence ID" value="PVZ12166.1"/>
    <property type="molecule type" value="Genomic_DNA"/>
</dbReference>
<evidence type="ECO:0000313" key="2">
    <source>
        <dbReference type="Proteomes" id="UP000245462"/>
    </source>
</evidence>
<proteinExistence type="predicted"/>
<reference evidence="1 2" key="1">
    <citation type="submission" date="2018-04" db="EMBL/GenBank/DDBJ databases">
        <title>Genomic Encyclopedia of Type Strains, Phase IV (KMG-IV): sequencing the most valuable type-strain genomes for metagenomic binning, comparative biology and taxonomic classification.</title>
        <authorList>
            <person name="Goeker M."/>
        </authorList>
    </citation>
    <scope>NUCLEOTIDE SEQUENCE [LARGE SCALE GENOMIC DNA]</scope>
    <source>
        <strain evidence="1 2">DSM 28520</strain>
    </source>
</reference>
<protein>
    <submittedName>
        <fullName evidence="1">Uncharacterized protein</fullName>
    </submittedName>
</protein>
<name>A0A2U1FJ25_9PORP</name>
<sequence>MRQKAKKLDTACAFQKNNYICTVSEKRIGFFVGMLAR</sequence>
<gene>
    <name evidence="1" type="ORF">C7382_10553</name>
</gene>
<evidence type="ECO:0000313" key="1">
    <source>
        <dbReference type="EMBL" id="PVZ12166.1"/>
    </source>
</evidence>
<dbReference type="Proteomes" id="UP000245462">
    <property type="component" value="Unassembled WGS sequence"/>
</dbReference>
<organism evidence="1 2">
    <name type="scientific">Porphyromonas loveana</name>
    <dbReference type="NCBI Taxonomy" id="1884669"/>
    <lineage>
        <taxon>Bacteria</taxon>
        <taxon>Pseudomonadati</taxon>
        <taxon>Bacteroidota</taxon>
        <taxon>Bacteroidia</taxon>
        <taxon>Bacteroidales</taxon>
        <taxon>Porphyromonadaceae</taxon>
        <taxon>Porphyromonas</taxon>
    </lineage>
</organism>
<keyword evidence="2" id="KW-1185">Reference proteome</keyword>
<comment type="caution">
    <text evidence="1">The sequence shown here is derived from an EMBL/GenBank/DDBJ whole genome shotgun (WGS) entry which is preliminary data.</text>
</comment>
<accession>A0A2U1FJ25</accession>
<dbReference type="AlphaFoldDB" id="A0A2U1FJ25"/>